<dbReference type="Pfam" id="PF00172">
    <property type="entry name" value="Zn_clus"/>
    <property type="match status" value="1"/>
</dbReference>
<dbReference type="EMBL" id="HG970332">
    <property type="protein sequence ID" value="CEF71973.1"/>
    <property type="molecule type" value="Genomic_DNA"/>
</dbReference>
<dbReference type="InterPro" id="IPR001138">
    <property type="entry name" value="Zn2Cys6_DnaBD"/>
</dbReference>
<dbReference type="eggNOG" id="ENOG502SJWZ">
    <property type="taxonomic scope" value="Eukaryota"/>
</dbReference>
<dbReference type="InterPro" id="IPR036864">
    <property type="entry name" value="Zn2-C6_fun-type_DNA-bd_sf"/>
</dbReference>
<reference evidence="5 6" key="2">
    <citation type="journal article" date="2010" name="Nature">
        <title>Comparative genomics reveals mobile pathogenicity chromosomes in Fusarium.</title>
        <authorList>
            <person name="Ma L.J."/>
            <person name="van der Does H.C."/>
            <person name="Borkovich K.A."/>
            <person name="Coleman J.J."/>
            <person name="Daboussi M.J."/>
            <person name="Di Pietro A."/>
            <person name="Dufresne M."/>
            <person name="Freitag M."/>
            <person name="Grabherr M."/>
            <person name="Henrissat B."/>
            <person name="Houterman P.M."/>
            <person name="Kang S."/>
            <person name="Shim W.B."/>
            <person name="Woloshuk C."/>
            <person name="Xie X."/>
            <person name="Xu J.R."/>
            <person name="Antoniw J."/>
            <person name="Baker S.E."/>
            <person name="Bluhm B.H."/>
            <person name="Breakspear A."/>
            <person name="Brown D.W."/>
            <person name="Butchko R.A."/>
            <person name="Chapman S."/>
            <person name="Coulson R."/>
            <person name="Coutinho P.M."/>
            <person name="Danchin E.G."/>
            <person name="Diener A."/>
            <person name="Gale L.R."/>
            <person name="Gardiner D.M."/>
            <person name="Goff S."/>
            <person name="Hammond-Kosack K.E."/>
            <person name="Hilburn K."/>
            <person name="Hua-Van A."/>
            <person name="Jonkers W."/>
            <person name="Kazan K."/>
            <person name="Kodira C.D."/>
            <person name="Koehrsen M."/>
            <person name="Kumar L."/>
            <person name="Lee Y.H."/>
            <person name="Li L."/>
            <person name="Manners J.M."/>
            <person name="Miranda-Saavedra D."/>
            <person name="Mukherjee M."/>
            <person name="Park G."/>
            <person name="Park J."/>
            <person name="Park S.Y."/>
            <person name="Proctor R.H."/>
            <person name="Regev A."/>
            <person name="Ruiz-Roldan M.C."/>
            <person name="Sain D."/>
            <person name="Sakthikumar S."/>
            <person name="Sykes S."/>
            <person name="Schwartz D.C."/>
            <person name="Turgeon B.G."/>
            <person name="Wapinski I."/>
            <person name="Yoder O."/>
            <person name="Young S."/>
            <person name="Zeng Q."/>
            <person name="Zhou S."/>
            <person name="Galagan J."/>
            <person name="Cuomo C.A."/>
            <person name="Kistler H.C."/>
            <person name="Rep M."/>
        </authorList>
    </citation>
    <scope>GENOME REANNOTATION</scope>
    <source>
        <strain evidence="6">ATCC MYA-4620 / CBS 123657 / FGSC 9075 / NRRL 31084 / PH-1</strain>
        <strain evidence="5">PH-1 / ATCC MYA-4620 / FGSC 9075 / NRRL 31084</strain>
    </source>
</reference>
<dbReference type="AlphaFoldDB" id="A0A098CZE9"/>
<sequence>MAGVPSARGCDACRRQKKKCDQAKPTCSRCARLKVPCSGSGVKRFVFKSENLQAAKKSSKAVIVTKTNPTPAPVLSNERTLISGNLVHILNLDEPAFDISTFGSFVVDLPRHVGSSKSLDAAISAFIAGFGTLQNRTLSKVNALDRYVFALKTLRETMNDPIQANTKDNMCAIYLVAICQEWLGHCSGYTKHYEALGHLIQNTVQQSSVDPADRPFMTTIFAAVVLESFNNPNIQPGPWFWQAFAMFSDGARPLKSGDGMFFASLDMGTMAEMSFFLRDTEKYLYQIRCHYAVLRSEHPRLMQTANRAVARARELSSTSQQRRLGIRFHSANAAMLTMGIVLNRIIRVYDDDPALIEEAKRYVDEIIQLGEEAMSNRPIAAASISTPLTMALASMEDYRYAEVELLLLEYQTDFIGLHYFEDVERIRGQFENIEKKQRMRRVLLRPSEENVEESSSKEAKIDTGPGCTIL</sequence>
<evidence type="ECO:0000313" key="6">
    <source>
        <dbReference type="Proteomes" id="UP000070720"/>
    </source>
</evidence>
<dbReference type="PANTHER" id="PTHR38111:SF11">
    <property type="entry name" value="TRANSCRIPTION FACTOR DOMAIN-CONTAINING PROTEIN-RELATED"/>
    <property type="match status" value="1"/>
</dbReference>
<accession>A0A0E0RL48</accession>
<dbReference type="PANTHER" id="PTHR38111">
    <property type="entry name" value="ZN(2)-C6 FUNGAL-TYPE DOMAIN-CONTAINING PROTEIN-RELATED"/>
    <property type="match status" value="1"/>
</dbReference>
<feature type="domain" description="Zn(2)-C6 fungal-type" evidence="3">
    <location>
        <begin position="9"/>
        <end position="38"/>
    </location>
</feature>
<keyword evidence="1" id="KW-0539">Nucleus</keyword>
<dbReference type="SMART" id="SM00066">
    <property type="entry name" value="GAL4"/>
    <property type="match status" value="1"/>
</dbReference>
<dbReference type="InterPro" id="IPR053178">
    <property type="entry name" value="Osmoadaptation_assoc"/>
</dbReference>
<dbReference type="Gene3D" id="4.10.240.10">
    <property type="entry name" value="Zn(2)-C6 fungal-type DNA-binding domain"/>
    <property type="match status" value="1"/>
</dbReference>
<dbReference type="GO" id="GO:0000981">
    <property type="term" value="F:DNA-binding transcription factor activity, RNA polymerase II-specific"/>
    <property type="evidence" value="ECO:0007669"/>
    <property type="project" value="InterPro"/>
</dbReference>
<evidence type="ECO:0000259" key="3">
    <source>
        <dbReference type="PROSITE" id="PS50048"/>
    </source>
</evidence>
<accession>A0A098CZE9</accession>
<dbReference type="Proteomes" id="UP000070720">
    <property type="component" value="Chromosome 1"/>
</dbReference>
<organism evidence="4 6">
    <name type="scientific">Gibberella zeae (strain ATCC MYA-4620 / CBS 123657 / FGSC 9075 / NRRL 31084 / PH-1)</name>
    <name type="common">Wheat head blight fungus</name>
    <name type="synonym">Fusarium graminearum</name>
    <dbReference type="NCBI Taxonomy" id="229533"/>
    <lineage>
        <taxon>Eukaryota</taxon>
        <taxon>Fungi</taxon>
        <taxon>Dikarya</taxon>
        <taxon>Ascomycota</taxon>
        <taxon>Pezizomycotina</taxon>
        <taxon>Sordariomycetes</taxon>
        <taxon>Hypocreomycetidae</taxon>
        <taxon>Hypocreales</taxon>
        <taxon>Nectriaceae</taxon>
        <taxon>Fusarium</taxon>
    </lineage>
</organism>
<gene>
    <name evidence="4" type="ORF">FGRAMPH1_01T00347</name>
</gene>
<dbReference type="PROSITE" id="PS00463">
    <property type="entry name" value="ZN2_CY6_FUNGAL_1"/>
    <property type="match status" value="1"/>
</dbReference>
<reference evidence="4 6" key="3">
    <citation type="journal article" date="2015" name="BMC Genomics">
        <title>The completed genome sequence of the pathogenic ascomycete fungus Fusarium graminearum.</title>
        <authorList>
            <person name="King R."/>
            <person name="Urban M."/>
            <person name="Hammond-Kosack M.C."/>
            <person name="Hassani-Pak K."/>
            <person name="Hammond-Kosack K.E."/>
        </authorList>
    </citation>
    <scope>NUCLEOTIDE SEQUENCE [LARGE SCALE GENOMIC DNA]</scope>
    <source>
        <strain evidence="6">ATCC MYA-4620 / CBS 123657 / FGSC 9075 / NRRL 31084 / PH-1</strain>
        <strain evidence="4">PH-1</strain>
    </source>
</reference>
<reference evidence="5 6" key="1">
    <citation type="journal article" date="2007" name="Science">
        <title>The Fusarium graminearum genome reveals a link between localized polymorphism and pathogen specialization.</title>
        <authorList>
            <person name="Cuomo C.A."/>
            <person name="Gueldener U."/>
            <person name="Xu J.-R."/>
            <person name="Trail F."/>
            <person name="Turgeon B.G."/>
            <person name="Di Pietro A."/>
            <person name="Walton J.D."/>
            <person name="Ma L.-J."/>
            <person name="Baker S.E."/>
            <person name="Rep M."/>
            <person name="Adam G."/>
            <person name="Antoniw J."/>
            <person name="Baldwin T."/>
            <person name="Calvo S.E."/>
            <person name="Chang Y.-L."/>
            <person name="DeCaprio D."/>
            <person name="Gale L.R."/>
            <person name="Gnerre S."/>
            <person name="Goswami R.S."/>
            <person name="Hammond-Kosack K."/>
            <person name="Harris L.J."/>
            <person name="Hilburn K."/>
            <person name="Kennell J.C."/>
            <person name="Kroken S."/>
            <person name="Magnuson J.K."/>
            <person name="Mannhaupt G."/>
            <person name="Mauceli E.W."/>
            <person name="Mewes H.-W."/>
            <person name="Mitterbauer R."/>
            <person name="Muehlbauer G."/>
            <person name="Muensterkoetter M."/>
            <person name="Nelson D."/>
            <person name="O'Donnell K."/>
            <person name="Ouellet T."/>
            <person name="Qi W."/>
            <person name="Quesneville H."/>
            <person name="Roncero M.I.G."/>
            <person name="Seong K.-Y."/>
            <person name="Tetko I.V."/>
            <person name="Urban M."/>
            <person name="Waalwijk C."/>
            <person name="Ward T.J."/>
            <person name="Yao J."/>
            <person name="Birren B.W."/>
            <person name="Kistler H.C."/>
        </authorList>
    </citation>
    <scope>NUCLEOTIDE SEQUENCE [LARGE SCALE GENOMIC DNA]</scope>
    <source>
        <strain evidence="6">ATCC MYA-4620 / CBS 123657 / FGSC 9075 / NRRL 31084 / PH-1</strain>
        <strain evidence="5">PH-1 / ATCC MYA-4620 / FGSC 9075 / NRRL 31084</strain>
    </source>
</reference>
<evidence type="ECO:0000313" key="4">
    <source>
        <dbReference type="EMBL" id="CEF71973.1"/>
    </source>
</evidence>
<feature type="region of interest" description="Disordered" evidence="2">
    <location>
        <begin position="447"/>
        <end position="470"/>
    </location>
</feature>
<evidence type="ECO:0000256" key="1">
    <source>
        <dbReference type="ARBA" id="ARBA00023242"/>
    </source>
</evidence>
<dbReference type="SUPFAM" id="SSF57701">
    <property type="entry name" value="Zn2/Cys6 DNA-binding domain"/>
    <property type="match status" value="1"/>
</dbReference>
<dbReference type="CDD" id="cd00067">
    <property type="entry name" value="GAL4"/>
    <property type="match status" value="1"/>
</dbReference>
<dbReference type="PROSITE" id="PS50048">
    <property type="entry name" value="ZN2_CY6_FUNGAL_2"/>
    <property type="match status" value="1"/>
</dbReference>
<name>A0A098CZE9_GIBZE</name>
<dbReference type="STRING" id="229533.A0A098CZE9"/>
<dbReference type="PHI-base" id="PHI:2001"/>
<protein>
    <submittedName>
        <fullName evidence="4">Chromosome 1, complete genome</fullName>
    </submittedName>
</protein>
<evidence type="ECO:0000256" key="2">
    <source>
        <dbReference type="SAM" id="MobiDB-lite"/>
    </source>
</evidence>
<evidence type="ECO:0000313" key="5">
    <source>
        <dbReference type="EnsemblFungi" id="CEF71973"/>
    </source>
</evidence>
<dbReference type="EnsemblFungi" id="CEF71973">
    <property type="protein sequence ID" value="CEF71973"/>
    <property type="gene ID" value="FGRRES_15692"/>
</dbReference>
<dbReference type="InParanoid" id="A0A098CZE9"/>
<dbReference type="GO" id="GO:0008270">
    <property type="term" value="F:zinc ion binding"/>
    <property type="evidence" value="ECO:0007669"/>
    <property type="project" value="InterPro"/>
</dbReference>
<proteinExistence type="predicted"/>
<keyword evidence="6" id="KW-1185">Reference proteome</keyword>
<dbReference type="VEuPathDB" id="FungiDB:FGRAMPH1_01G00347"/>
<reference evidence="5" key="4">
    <citation type="submission" date="2017-01" db="UniProtKB">
        <authorList>
            <consortium name="EnsemblFungi"/>
        </authorList>
    </citation>
    <scope>IDENTIFICATION</scope>
    <source>
        <strain evidence="5">PH-1 / ATCC MYA-4620 / FGSC 9075 / NRRL 31084</strain>
    </source>
</reference>